<feature type="domain" description="CusB-like beta-barrel" evidence="3">
    <location>
        <begin position="222"/>
        <end position="284"/>
    </location>
</feature>
<organism evidence="5 6">
    <name type="scientific">Methylomonas paludis</name>
    <dbReference type="NCBI Taxonomy" id="1173101"/>
    <lineage>
        <taxon>Bacteria</taxon>
        <taxon>Pseudomonadati</taxon>
        <taxon>Pseudomonadota</taxon>
        <taxon>Gammaproteobacteria</taxon>
        <taxon>Methylococcales</taxon>
        <taxon>Methylococcaceae</taxon>
        <taxon>Methylomonas</taxon>
    </lineage>
</organism>
<accession>A0A975MQ61</accession>
<protein>
    <submittedName>
        <fullName evidence="5">Efflux RND transporter periplasmic adaptor subunit</fullName>
    </submittedName>
</protein>
<dbReference type="Gene3D" id="1.10.287.470">
    <property type="entry name" value="Helix hairpin bin"/>
    <property type="match status" value="1"/>
</dbReference>
<dbReference type="Gene3D" id="2.40.30.170">
    <property type="match status" value="1"/>
</dbReference>
<feature type="chain" id="PRO_5037708041" evidence="2">
    <location>
        <begin position="36"/>
        <end position="375"/>
    </location>
</feature>
<dbReference type="PANTHER" id="PTHR30469">
    <property type="entry name" value="MULTIDRUG RESISTANCE PROTEIN MDTA"/>
    <property type="match status" value="1"/>
</dbReference>
<gene>
    <name evidence="5" type="ORF">KEF85_05820</name>
</gene>
<dbReference type="GO" id="GO:1990281">
    <property type="term" value="C:efflux pump complex"/>
    <property type="evidence" value="ECO:0007669"/>
    <property type="project" value="TreeGrafter"/>
</dbReference>
<evidence type="ECO:0000259" key="4">
    <source>
        <dbReference type="Pfam" id="PF25973"/>
    </source>
</evidence>
<feature type="signal peptide" evidence="2">
    <location>
        <begin position="1"/>
        <end position="35"/>
    </location>
</feature>
<dbReference type="RefSeq" id="WP_215583920.1">
    <property type="nucleotide sequence ID" value="NZ_CP073754.1"/>
</dbReference>
<comment type="similarity">
    <text evidence="1">Belongs to the membrane fusion protein (MFP) (TC 8.A.1) family.</text>
</comment>
<evidence type="ECO:0000313" key="5">
    <source>
        <dbReference type="EMBL" id="QWF71971.1"/>
    </source>
</evidence>
<dbReference type="InterPro" id="IPR058647">
    <property type="entry name" value="BSH_CzcB-like"/>
</dbReference>
<feature type="domain" description="CzcB-like barrel-sandwich hybrid" evidence="4">
    <location>
        <begin position="83"/>
        <end position="212"/>
    </location>
</feature>
<name>A0A975MQ61_9GAMM</name>
<dbReference type="SUPFAM" id="SSF111369">
    <property type="entry name" value="HlyD-like secretion proteins"/>
    <property type="match status" value="1"/>
</dbReference>
<dbReference type="KEGG" id="mpad:KEF85_05820"/>
<dbReference type="AlphaFoldDB" id="A0A975MQ61"/>
<dbReference type="Proteomes" id="UP000676649">
    <property type="component" value="Chromosome"/>
</dbReference>
<keyword evidence="2" id="KW-0732">Signal</keyword>
<keyword evidence="6" id="KW-1185">Reference proteome</keyword>
<sequence length="375" mass="39724">MKMGRTFSLPIWLAGLTVAGLCMALPVFTSAPAPAAVAAKSKAVMAVETLVPTQLDWPVTIKVNGAVAAWQEAKIGAEIGSLRIKQVLVDVGSRVKRGQDLAILADETVVAELHKQQATVNKSRANLTKAMADGARAREIKDSGALSPQKIDEYLIAEQTARADLALAEAELENQRIRLSQTHIVAPDDGVISSRSASLGDVVAAGAELFRLVRQGRVEWRAEVNGQQLAQIRTSQTVVLSLPEGGNVTGSVRMTAPTVDPTTRNALVYVDIPNAAIKPGMYLQGCIIIGRQAALVVPQTALVLRDGRDYLFEITAPSGLADDTAKAVIQRSVVTGRREGDWVEIREGIAGDANLVANGGAFLKDGDIVSVTPKS</sequence>
<dbReference type="Pfam" id="PF25954">
    <property type="entry name" value="Beta-barrel_RND_2"/>
    <property type="match status" value="1"/>
</dbReference>
<evidence type="ECO:0000256" key="1">
    <source>
        <dbReference type="ARBA" id="ARBA00009477"/>
    </source>
</evidence>
<proteinExistence type="inferred from homology"/>
<reference evidence="5" key="1">
    <citation type="submission" date="2021-04" db="EMBL/GenBank/DDBJ databases">
        <title>Draft genome sequence data of methanotrophic Methylovulum sp. strain S1L and Methylomonas sp. strain S2AM isolated from boreal lake water columns.</title>
        <authorList>
            <person name="Rissanen A.J."/>
            <person name="Mangayil R."/>
            <person name="Svenning M.M."/>
            <person name="Khanongnuch R."/>
        </authorList>
    </citation>
    <scope>NUCLEOTIDE SEQUENCE</scope>
    <source>
        <strain evidence="5">S2AM</strain>
    </source>
</reference>
<dbReference type="GO" id="GO:0015562">
    <property type="term" value="F:efflux transmembrane transporter activity"/>
    <property type="evidence" value="ECO:0007669"/>
    <property type="project" value="TreeGrafter"/>
</dbReference>
<evidence type="ECO:0000256" key="2">
    <source>
        <dbReference type="SAM" id="SignalP"/>
    </source>
</evidence>
<dbReference type="NCBIfam" id="TIGR01730">
    <property type="entry name" value="RND_mfp"/>
    <property type="match status" value="1"/>
</dbReference>
<dbReference type="Pfam" id="PF25973">
    <property type="entry name" value="BSH_CzcB"/>
    <property type="match status" value="1"/>
</dbReference>
<dbReference type="Gene3D" id="2.40.420.20">
    <property type="match status" value="1"/>
</dbReference>
<dbReference type="InterPro" id="IPR058792">
    <property type="entry name" value="Beta-barrel_RND_2"/>
</dbReference>
<evidence type="ECO:0000313" key="6">
    <source>
        <dbReference type="Proteomes" id="UP000676649"/>
    </source>
</evidence>
<dbReference type="InterPro" id="IPR006143">
    <property type="entry name" value="RND_pump_MFP"/>
</dbReference>
<dbReference type="EMBL" id="CP073754">
    <property type="protein sequence ID" value="QWF71971.1"/>
    <property type="molecule type" value="Genomic_DNA"/>
</dbReference>
<dbReference type="PANTHER" id="PTHR30469:SF15">
    <property type="entry name" value="HLYD FAMILY OF SECRETION PROTEINS"/>
    <property type="match status" value="1"/>
</dbReference>
<evidence type="ECO:0000259" key="3">
    <source>
        <dbReference type="Pfam" id="PF25954"/>
    </source>
</evidence>
<dbReference type="Gene3D" id="2.40.50.100">
    <property type="match status" value="1"/>
</dbReference>